<evidence type="ECO:0000313" key="3">
    <source>
        <dbReference type="Proteomes" id="UP000076842"/>
    </source>
</evidence>
<dbReference type="OrthoDB" id="10521026at2759"/>
<feature type="compositionally biased region" description="Basic and acidic residues" evidence="1">
    <location>
        <begin position="28"/>
        <end position="37"/>
    </location>
</feature>
<feature type="compositionally biased region" description="Acidic residues" evidence="1">
    <location>
        <begin position="40"/>
        <end position="49"/>
    </location>
</feature>
<evidence type="ECO:0000256" key="1">
    <source>
        <dbReference type="SAM" id="MobiDB-lite"/>
    </source>
</evidence>
<protein>
    <submittedName>
        <fullName evidence="2">Uncharacterized protein</fullName>
    </submittedName>
</protein>
<dbReference type="EMBL" id="KV423915">
    <property type="protein sequence ID" value="KZT62611.1"/>
    <property type="molecule type" value="Genomic_DNA"/>
</dbReference>
<dbReference type="Proteomes" id="UP000076842">
    <property type="component" value="Unassembled WGS sequence"/>
</dbReference>
<reference evidence="2 3" key="1">
    <citation type="journal article" date="2016" name="Mol. Biol. Evol.">
        <title>Comparative Genomics of Early-Diverging Mushroom-Forming Fungi Provides Insights into the Origins of Lignocellulose Decay Capabilities.</title>
        <authorList>
            <person name="Nagy L.G."/>
            <person name="Riley R."/>
            <person name="Tritt A."/>
            <person name="Adam C."/>
            <person name="Daum C."/>
            <person name="Floudas D."/>
            <person name="Sun H."/>
            <person name="Yadav J.S."/>
            <person name="Pangilinan J."/>
            <person name="Larsson K.H."/>
            <person name="Matsuura K."/>
            <person name="Barry K."/>
            <person name="Labutti K."/>
            <person name="Kuo R."/>
            <person name="Ohm R.A."/>
            <person name="Bhattacharya S.S."/>
            <person name="Shirouzu T."/>
            <person name="Yoshinaga Y."/>
            <person name="Martin F.M."/>
            <person name="Grigoriev I.V."/>
            <person name="Hibbett D.S."/>
        </authorList>
    </citation>
    <scope>NUCLEOTIDE SEQUENCE [LARGE SCALE GENOMIC DNA]</scope>
    <source>
        <strain evidence="2 3">HHB12733</strain>
    </source>
</reference>
<accession>A0A165K386</accession>
<organism evidence="2 3">
    <name type="scientific">Calocera cornea HHB12733</name>
    <dbReference type="NCBI Taxonomy" id="1353952"/>
    <lineage>
        <taxon>Eukaryota</taxon>
        <taxon>Fungi</taxon>
        <taxon>Dikarya</taxon>
        <taxon>Basidiomycota</taxon>
        <taxon>Agaricomycotina</taxon>
        <taxon>Dacrymycetes</taxon>
        <taxon>Dacrymycetales</taxon>
        <taxon>Dacrymycetaceae</taxon>
        <taxon>Calocera</taxon>
    </lineage>
</organism>
<feature type="region of interest" description="Disordered" evidence="1">
    <location>
        <begin position="1"/>
        <end position="64"/>
    </location>
</feature>
<feature type="region of interest" description="Disordered" evidence="1">
    <location>
        <begin position="183"/>
        <end position="218"/>
    </location>
</feature>
<dbReference type="InParanoid" id="A0A165K386"/>
<name>A0A165K386_9BASI</name>
<feature type="region of interest" description="Disordered" evidence="1">
    <location>
        <begin position="124"/>
        <end position="143"/>
    </location>
</feature>
<keyword evidence="3" id="KW-1185">Reference proteome</keyword>
<dbReference type="AlphaFoldDB" id="A0A165K386"/>
<feature type="compositionally biased region" description="Basic and acidic residues" evidence="1">
    <location>
        <begin position="50"/>
        <end position="64"/>
    </location>
</feature>
<evidence type="ECO:0000313" key="2">
    <source>
        <dbReference type="EMBL" id="KZT62611.1"/>
    </source>
</evidence>
<gene>
    <name evidence="2" type="ORF">CALCODRAFT_489603</name>
</gene>
<sequence>MYRLPLTPATTEDEDNVSIDETPNSDRSIADGEHFMYEEASADELDLDDEPKSPKFDSDGEENPDYRYIEKEMSFEEAIVLARSRPVFRPVSCILTWNCPCARSRQERAQLLVQSVTKKLLKRGWMPRPPEPEVPEPEVEAKREQRKPVERAVVRYKRLQRKEAAVKQRLMREAEIVAKKRIASRASKKSTVKPGRSDAAADVARTLPTPPPHNGRIQGHVRRFSQQETQVIQVLANMKAARKSD</sequence>
<proteinExistence type="predicted"/>